<proteinExistence type="predicted"/>
<organism evidence="1">
    <name type="scientific">Rhizophora mucronata</name>
    <name type="common">Asiatic mangrove</name>
    <dbReference type="NCBI Taxonomy" id="61149"/>
    <lineage>
        <taxon>Eukaryota</taxon>
        <taxon>Viridiplantae</taxon>
        <taxon>Streptophyta</taxon>
        <taxon>Embryophyta</taxon>
        <taxon>Tracheophyta</taxon>
        <taxon>Spermatophyta</taxon>
        <taxon>Magnoliopsida</taxon>
        <taxon>eudicotyledons</taxon>
        <taxon>Gunneridae</taxon>
        <taxon>Pentapetalae</taxon>
        <taxon>rosids</taxon>
        <taxon>fabids</taxon>
        <taxon>Malpighiales</taxon>
        <taxon>Rhizophoraceae</taxon>
        <taxon>Rhizophora</taxon>
    </lineage>
</organism>
<reference evidence="1" key="1">
    <citation type="submission" date="2018-02" db="EMBL/GenBank/DDBJ databases">
        <title>Rhizophora mucronata_Transcriptome.</title>
        <authorList>
            <person name="Meera S.P."/>
            <person name="Sreeshan A."/>
            <person name="Augustine A."/>
        </authorList>
    </citation>
    <scope>NUCLEOTIDE SEQUENCE</scope>
    <source>
        <tissue evidence="1">Leaf</tissue>
    </source>
</reference>
<dbReference type="EMBL" id="GGEC01054933">
    <property type="protein sequence ID" value="MBX35417.1"/>
    <property type="molecule type" value="Transcribed_RNA"/>
</dbReference>
<protein>
    <submittedName>
        <fullName evidence="1">Uncharacterized protein</fullName>
    </submittedName>
</protein>
<sequence>MIKDSDFLICLLNTSFYSTN</sequence>
<name>A0A2P2MYX4_RHIMU</name>
<accession>A0A2P2MYX4</accession>
<dbReference type="AlphaFoldDB" id="A0A2P2MYX4"/>
<evidence type="ECO:0000313" key="1">
    <source>
        <dbReference type="EMBL" id="MBX35417.1"/>
    </source>
</evidence>